<dbReference type="GO" id="GO:0005506">
    <property type="term" value="F:iron ion binding"/>
    <property type="evidence" value="ECO:0007669"/>
    <property type="project" value="TreeGrafter"/>
</dbReference>
<accession>A0A6J4MLQ1</accession>
<dbReference type="PROSITE" id="PS01152">
    <property type="entry name" value="HESB"/>
    <property type="match status" value="1"/>
</dbReference>
<reference evidence="2" key="1">
    <citation type="submission" date="2020-02" db="EMBL/GenBank/DDBJ databases">
        <authorList>
            <person name="Meier V. D."/>
        </authorList>
    </citation>
    <scope>NUCLEOTIDE SEQUENCE</scope>
    <source>
        <strain evidence="2">AVDCRST_MAG46</strain>
    </source>
</reference>
<dbReference type="InterPro" id="IPR017870">
    <property type="entry name" value="FeS_cluster_insertion_CS"/>
</dbReference>
<dbReference type="Gene3D" id="2.60.300.12">
    <property type="entry name" value="HesB-like domain"/>
    <property type="match status" value="1"/>
</dbReference>
<dbReference type="AlphaFoldDB" id="A0A6J4MLQ1"/>
<evidence type="ECO:0000313" key="2">
    <source>
        <dbReference type="EMBL" id="CAA9363173.1"/>
    </source>
</evidence>
<protein>
    <submittedName>
        <fullName evidence="2">Iron-sulfur cluster insertion protein SCO2161</fullName>
    </submittedName>
</protein>
<dbReference type="PANTHER" id="PTHR43011:SF1">
    <property type="entry name" value="IRON-SULFUR CLUSTER ASSEMBLY 2 HOMOLOG, MITOCHONDRIAL"/>
    <property type="match status" value="1"/>
</dbReference>
<dbReference type="SUPFAM" id="SSF89360">
    <property type="entry name" value="HesB-like domain"/>
    <property type="match status" value="1"/>
</dbReference>
<dbReference type="NCBIfam" id="TIGR00049">
    <property type="entry name" value="iron-sulfur cluster assembly accessory protein"/>
    <property type="match status" value="1"/>
</dbReference>
<dbReference type="EMBL" id="CADCUD010000242">
    <property type="protein sequence ID" value="CAA9363173.1"/>
    <property type="molecule type" value="Genomic_DNA"/>
</dbReference>
<feature type="domain" description="Core" evidence="1">
    <location>
        <begin position="19"/>
        <end position="118"/>
    </location>
</feature>
<dbReference type="PANTHER" id="PTHR43011">
    <property type="entry name" value="IRON-SULFUR CLUSTER ASSEMBLY 2 HOMOLOG, MITOCHONDRIAL"/>
    <property type="match status" value="1"/>
</dbReference>
<dbReference type="InterPro" id="IPR000361">
    <property type="entry name" value="ATAP_core_dom"/>
</dbReference>
<dbReference type="Pfam" id="PF01521">
    <property type="entry name" value="Fe-S_biosyn"/>
    <property type="match status" value="1"/>
</dbReference>
<dbReference type="GO" id="GO:0051539">
    <property type="term" value="F:4 iron, 4 sulfur cluster binding"/>
    <property type="evidence" value="ECO:0007669"/>
    <property type="project" value="TreeGrafter"/>
</dbReference>
<dbReference type="InterPro" id="IPR035903">
    <property type="entry name" value="HesB-like_dom_sf"/>
</dbReference>
<organism evidence="2">
    <name type="scientific">uncultured Nocardioidaceae bacterium</name>
    <dbReference type="NCBI Taxonomy" id="253824"/>
    <lineage>
        <taxon>Bacteria</taxon>
        <taxon>Bacillati</taxon>
        <taxon>Actinomycetota</taxon>
        <taxon>Actinomycetes</taxon>
        <taxon>Propionibacteriales</taxon>
        <taxon>Nocardioidaceae</taxon>
        <taxon>environmental samples</taxon>
    </lineage>
</organism>
<dbReference type="InterPro" id="IPR016092">
    <property type="entry name" value="ATAP"/>
</dbReference>
<dbReference type="GO" id="GO:0016226">
    <property type="term" value="P:iron-sulfur cluster assembly"/>
    <property type="evidence" value="ECO:0007669"/>
    <property type="project" value="InterPro"/>
</dbReference>
<dbReference type="GO" id="GO:0051537">
    <property type="term" value="F:2 iron, 2 sulfur cluster binding"/>
    <property type="evidence" value="ECO:0007669"/>
    <property type="project" value="UniProtKB-ARBA"/>
</dbReference>
<name>A0A6J4MLQ1_9ACTN</name>
<evidence type="ECO:0000259" key="1">
    <source>
        <dbReference type="Pfam" id="PF01521"/>
    </source>
</evidence>
<gene>
    <name evidence="2" type="ORF">AVDCRST_MAG46-3485</name>
</gene>
<proteinExistence type="predicted"/>
<sequence>MTVQNDAQSTDATVGGVILSDTAANKVKSLLEQEGRDDLQLRIAVQPGGCSGLRYQLFFDERNLDGDEVRDFGGVSVVTDRMSLPYLNGATIDFVDTIEKQGFTIDNPNAGGSCACGDSFH</sequence>